<proteinExistence type="predicted"/>
<dbReference type="EMBL" id="CM004390">
    <property type="protein sequence ID" value="OAY52604.1"/>
    <property type="molecule type" value="Genomic_DNA"/>
</dbReference>
<sequence length="58" mass="7335">MEMEYFRFCGFPHTALRHFCFRKKTDPFFERMVLIEFWMFKCCYFPFQDVICMKGFHI</sequence>
<dbReference type="AlphaFoldDB" id="A0A251L2Z5"/>
<accession>A0A251L2Z5</accession>
<evidence type="ECO:0000313" key="1">
    <source>
        <dbReference type="EMBL" id="OAY52603.1"/>
    </source>
</evidence>
<organism evidence="1">
    <name type="scientific">Manihot esculenta</name>
    <name type="common">Cassava</name>
    <name type="synonym">Jatropha manihot</name>
    <dbReference type="NCBI Taxonomy" id="3983"/>
    <lineage>
        <taxon>Eukaryota</taxon>
        <taxon>Viridiplantae</taxon>
        <taxon>Streptophyta</taxon>
        <taxon>Embryophyta</taxon>
        <taxon>Tracheophyta</taxon>
        <taxon>Spermatophyta</taxon>
        <taxon>Magnoliopsida</taxon>
        <taxon>eudicotyledons</taxon>
        <taxon>Gunneridae</taxon>
        <taxon>Pentapetalae</taxon>
        <taxon>rosids</taxon>
        <taxon>fabids</taxon>
        <taxon>Malpighiales</taxon>
        <taxon>Euphorbiaceae</taxon>
        <taxon>Crotonoideae</taxon>
        <taxon>Manihoteae</taxon>
        <taxon>Manihot</taxon>
    </lineage>
</organism>
<protein>
    <submittedName>
        <fullName evidence="1">Uncharacterized protein</fullName>
    </submittedName>
</protein>
<gene>
    <name evidence="1" type="ORF">MANES_04G096500</name>
</gene>
<reference evidence="1" key="1">
    <citation type="submission" date="2016-02" db="EMBL/GenBank/DDBJ databases">
        <title>WGS assembly of Manihot esculenta.</title>
        <authorList>
            <person name="Bredeson J.V."/>
            <person name="Prochnik S.E."/>
            <person name="Lyons J.B."/>
            <person name="Schmutz J."/>
            <person name="Grimwood J."/>
            <person name="Vrebalov J."/>
            <person name="Bart R.S."/>
            <person name="Amuge T."/>
            <person name="Ferguson M.E."/>
            <person name="Green R."/>
            <person name="Putnam N."/>
            <person name="Stites J."/>
            <person name="Rounsley S."/>
            <person name="Rokhsar D.S."/>
        </authorList>
    </citation>
    <scope>NUCLEOTIDE SEQUENCE [LARGE SCALE GENOMIC DNA]</scope>
    <source>
        <tissue evidence="1">Leaf</tissue>
    </source>
</reference>
<name>A0A251L2Z5_MANES</name>
<dbReference type="EMBL" id="CM004390">
    <property type="protein sequence ID" value="OAY52603.1"/>
    <property type="molecule type" value="Genomic_DNA"/>
</dbReference>